<dbReference type="Pfam" id="PF02373">
    <property type="entry name" value="JmjC"/>
    <property type="match status" value="1"/>
</dbReference>
<reference evidence="5" key="2">
    <citation type="submission" date="2012-11" db="EMBL/GenBank/DDBJ databases">
        <authorList>
            <person name="Kuo A."/>
            <person name="Curtis B.A."/>
            <person name="Tanifuji G."/>
            <person name="Burki F."/>
            <person name="Gruber A."/>
            <person name="Irimia M."/>
            <person name="Maruyama S."/>
            <person name="Arias M.C."/>
            <person name="Ball S.G."/>
            <person name="Gile G.H."/>
            <person name="Hirakawa Y."/>
            <person name="Hopkins J.F."/>
            <person name="Rensing S.A."/>
            <person name="Schmutz J."/>
            <person name="Symeonidi A."/>
            <person name="Elias M."/>
            <person name="Eveleigh R.J."/>
            <person name="Herman E.K."/>
            <person name="Klute M.J."/>
            <person name="Nakayama T."/>
            <person name="Obornik M."/>
            <person name="Reyes-Prieto A."/>
            <person name="Armbrust E.V."/>
            <person name="Aves S.J."/>
            <person name="Beiko R.G."/>
            <person name="Coutinho P."/>
            <person name="Dacks J.B."/>
            <person name="Durnford D.G."/>
            <person name="Fast N.M."/>
            <person name="Green B.R."/>
            <person name="Grisdale C."/>
            <person name="Hempe F."/>
            <person name="Henrissat B."/>
            <person name="Hoppner M.P."/>
            <person name="Ishida K.-I."/>
            <person name="Kim E."/>
            <person name="Koreny L."/>
            <person name="Kroth P.G."/>
            <person name="Liu Y."/>
            <person name="Malik S.-B."/>
            <person name="Maier U.G."/>
            <person name="McRose D."/>
            <person name="Mock T."/>
            <person name="Neilson J.A."/>
            <person name="Onodera N.T."/>
            <person name="Poole A.M."/>
            <person name="Pritham E.J."/>
            <person name="Richards T.A."/>
            <person name="Rocap G."/>
            <person name="Roy S.W."/>
            <person name="Sarai C."/>
            <person name="Schaack S."/>
            <person name="Shirato S."/>
            <person name="Slamovits C.H."/>
            <person name="Spencer D.F."/>
            <person name="Suzuki S."/>
            <person name="Worden A.Z."/>
            <person name="Zauner S."/>
            <person name="Barry K."/>
            <person name="Bell C."/>
            <person name="Bharti A.K."/>
            <person name="Crow J.A."/>
            <person name="Grimwood J."/>
            <person name="Kramer R."/>
            <person name="Lindquist E."/>
            <person name="Lucas S."/>
            <person name="Salamov A."/>
            <person name="McFadden G.I."/>
            <person name="Lane C.E."/>
            <person name="Keeling P.J."/>
            <person name="Gray M.W."/>
            <person name="Grigoriev I.V."/>
            <person name="Archibald J.M."/>
        </authorList>
    </citation>
    <scope>NUCLEOTIDE SEQUENCE</scope>
    <source>
        <strain evidence="5">CCMP2712</strain>
    </source>
</reference>
<reference evidence="3 5" key="1">
    <citation type="journal article" date="2012" name="Nature">
        <title>Algal genomes reveal evolutionary mosaicism and the fate of nucleomorphs.</title>
        <authorList>
            <consortium name="DOE Joint Genome Institute"/>
            <person name="Curtis B.A."/>
            <person name="Tanifuji G."/>
            <person name="Burki F."/>
            <person name="Gruber A."/>
            <person name="Irimia M."/>
            <person name="Maruyama S."/>
            <person name="Arias M.C."/>
            <person name="Ball S.G."/>
            <person name="Gile G.H."/>
            <person name="Hirakawa Y."/>
            <person name="Hopkins J.F."/>
            <person name="Kuo A."/>
            <person name="Rensing S.A."/>
            <person name="Schmutz J."/>
            <person name="Symeonidi A."/>
            <person name="Elias M."/>
            <person name="Eveleigh R.J."/>
            <person name="Herman E.K."/>
            <person name="Klute M.J."/>
            <person name="Nakayama T."/>
            <person name="Obornik M."/>
            <person name="Reyes-Prieto A."/>
            <person name="Armbrust E.V."/>
            <person name="Aves S.J."/>
            <person name="Beiko R.G."/>
            <person name="Coutinho P."/>
            <person name="Dacks J.B."/>
            <person name="Durnford D.G."/>
            <person name="Fast N.M."/>
            <person name="Green B.R."/>
            <person name="Grisdale C.J."/>
            <person name="Hempel F."/>
            <person name="Henrissat B."/>
            <person name="Hoppner M.P."/>
            <person name="Ishida K."/>
            <person name="Kim E."/>
            <person name="Koreny L."/>
            <person name="Kroth P.G."/>
            <person name="Liu Y."/>
            <person name="Malik S.B."/>
            <person name="Maier U.G."/>
            <person name="McRose D."/>
            <person name="Mock T."/>
            <person name="Neilson J.A."/>
            <person name="Onodera N.T."/>
            <person name="Poole A.M."/>
            <person name="Pritham E.J."/>
            <person name="Richards T.A."/>
            <person name="Rocap G."/>
            <person name="Roy S.W."/>
            <person name="Sarai C."/>
            <person name="Schaack S."/>
            <person name="Shirato S."/>
            <person name="Slamovits C.H."/>
            <person name="Spencer D.F."/>
            <person name="Suzuki S."/>
            <person name="Worden A.Z."/>
            <person name="Zauner S."/>
            <person name="Barry K."/>
            <person name="Bell C."/>
            <person name="Bharti A.K."/>
            <person name="Crow J.A."/>
            <person name="Grimwood J."/>
            <person name="Kramer R."/>
            <person name="Lindquist E."/>
            <person name="Lucas S."/>
            <person name="Salamov A."/>
            <person name="McFadden G.I."/>
            <person name="Lane C.E."/>
            <person name="Keeling P.J."/>
            <person name="Gray M.W."/>
            <person name="Grigoriev I.V."/>
            <person name="Archibald J.M."/>
        </authorList>
    </citation>
    <scope>NUCLEOTIDE SEQUENCE</scope>
    <source>
        <strain evidence="3 5">CCMP2712</strain>
    </source>
</reference>
<dbReference type="STRING" id="905079.L1ISX6"/>
<dbReference type="GO" id="GO:0005634">
    <property type="term" value="C:nucleus"/>
    <property type="evidence" value="ECO:0007669"/>
    <property type="project" value="TreeGrafter"/>
</dbReference>
<dbReference type="GO" id="GO:0010468">
    <property type="term" value="P:regulation of gene expression"/>
    <property type="evidence" value="ECO:0007669"/>
    <property type="project" value="TreeGrafter"/>
</dbReference>
<dbReference type="InterPro" id="IPR003347">
    <property type="entry name" value="JmjC_dom"/>
</dbReference>
<evidence type="ECO:0000313" key="5">
    <source>
        <dbReference type="Proteomes" id="UP000011087"/>
    </source>
</evidence>
<keyword evidence="5" id="KW-1185">Reference proteome</keyword>
<dbReference type="PaxDb" id="55529-EKX39356"/>
<dbReference type="EnsemblProtists" id="EKX39356">
    <property type="protein sequence ID" value="EKX39356"/>
    <property type="gene ID" value="GUITHDRAFT_143557"/>
</dbReference>
<name>L1ISX6_GUITC</name>
<dbReference type="GeneID" id="17296097"/>
<sequence>MSRLKNPNKDLDIEYERLESLSGMQFLQSWSNGLEQVCRYDYEFDNSQQEDDVFQRDIEDQDDAKSRQFGIELFCDEPHSDEEIKETLSSLTSLVLRPSSLATMGWEKFNQAEEEHFEDEPSLYSLCNMNRLYSEQWTPTAASSSKNVTRPSNNIYQQEQEQHEHVNVIKKANHAHVSMLHVPAVTEVPILKPSFTELNNLPEFLKSIDAVGRFHGAVKIVPPTGWLEQNSKHRATKLDSWKFCRQSRVYLDDHECGWYSIKRQEQQTSDFPTVKSSLVQKSEEYEEWREDGKTLEIEFWRDVGAIGQEVETAHHEDFSLLDEGGRNFLGGKLSQAQHHSVSLGMSRASKSLLLLHFGASKTVYVVPPAYKEKLDNLPQEINKTSFGSSQSPFSSISRDCLIDPVVLRRFEIPFHKTIVQQGEIIIHWSNSYHCHIDHGFNCSEVLHLQHHPSTDPSRPPMGVIEIAKTSLPADSNAREVFEEPLKEEANSSSQGEGDLAEEWGGEGAIRRRRKRKYETDGAKAAGEPVELKNKNCHFCEHAPKRCSIFTCTNPKCDQMFCDKCCKNHLNSPLSFRSQQEADKCEWKCPLCRRNCCCTKSVCKEDHLHCKRYRRRMKQLIQGYEYYM</sequence>
<feature type="domain" description="JmjN" evidence="2">
    <location>
        <begin position="188"/>
        <end position="229"/>
    </location>
</feature>
<dbReference type="PANTHER" id="PTHR10694:SF7">
    <property type="entry name" value="[HISTONE H3]-TRIMETHYL-L-LYSINE(9) DEMETHYLASE"/>
    <property type="match status" value="1"/>
</dbReference>
<evidence type="ECO:0000256" key="1">
    <source>
        <dbReference type="SAM" id="MobiDB-lite"/>
    </source>
</evidence>
<dbReference type="Gene3D" id="2.60.120.650">
    <property type="entry name" value="Cupin"/>
    <property type="match status" value="2"/>
</dbReference>
<protein>
    <recommendedName>
        <fullName evidence="2">JmjN domain-containing protein</fullName>
    </recommendedName>
</protein>
<proteinExistence type="predicted"/>
<dbReference type="PROSITE" id="PS51183">
    <property type="entry name" value="JMJN"/>
    <property type="match status" value="1"/>
</dbReference>
<dbReference type="KEGG" id="gtt:GUITHDRAFT_143557"/>
<dbReference type="eggNOG" id="KOG0958">
    <property type="taxonomic scope" value="Eukaryota"/>
</dbReference>
<dbReference type="HOGENOM" id="CLU_436459_0_0_1"/>
<evidence type="ECO:0000313" key="3">
    <source>
        <dbReference type="EMBL" id="EKX39356.1"/>
    </source>
</evidence>
<feature type="region of interest" description="Disordered" evidence="1">
    <location>
        <begin position="484"/>
        <end position="505"/>
    </location>
</feature>
<dbReference type="PANTHER" id="PTHR10694">
    <property type="entry name" value="LYSINE-SPECIFIC DEMETHYLASE"/>
    <property type="match status" value="1"/>
</dbReference>
<dbReference type="GO" id="GO:0000785">
    <property type="term" value="C:chromatin"/>
    <property type="evidence" value="ECO:0007669"/>
    <property type="project" value="TreeGrafter"/>
</dbReference>
<accession>L1ISX6</accession>
<organism evidence="3">
    <name type="scientific">Guillardia theta (strain CCMP2712)</name>
    <name type="common">Cryptophyte</name>
    <dbReference type="NCBI Taxonomy" id="905079"/>
    <lineage>
        <taxon>Eukaryota</taxon>
        <taxon>Cryptophyceae</taxon>
        <taxon>Pyrenomonadales</taxon>
        <taxon>Geminigeraceae</taxon>
        <taxon>Guillardia</taxon>
    </lineage>
</organism>
<dbReference type="AlphaFoldDB" id="L1ISX6"/>
<dbReference type="RefSeq" id="XP_005826336.1">
    <property type="nucleotide sequence ID" value="XM_005826279.1"/>
</dbReference>
<dbReference type="SMART" id="SM00545">
    <property type="entry name" value="JmjN"/>
    <property type="match status" value="1"/>
</dbReference>
<dbReference type="GO" id="GO:0032454">
    <property type="term" value="F:histone H3K9 demethylase activity"/>
    <property type="evidence" value="ECO:0007669"/>
    <property type="project" value="TreeGrafter"/>
</dbReference>
<evidence type="ECO:0000313" key="4">
    <source>
        <dbReference type="EnsemblProtists" id="EKX39356"/>
    </source>
</evidence>
<gene>
    <name evidence="3" type="ORF">GUITHDRAFT_143557</name>
</gene>
<evidence type="ECO:0000259" key="2">
    <source>
        <dbReference type="PROSITE" id="PS51183"/>
    </source>
</evidence>
<dbReference type="InterPro" id="IPR003349">
    <property type="entry name" value="JmjN"/>
</dbReference>
<reference evidence="4" key="3">
    <citation type="submission" date="2015-06" db="UniProtKB">
        <authorList>
            <consortium name="EnsemblProtists"/>
        </authorList>
    </citation>
    <scope>IDENTIFICATION</scope>
</reference>
<dbReference type="GO" id="GO:0051864">
    <property type="term" value="F:histone H3K36 demethylase activity"/>
    <property type="evidence" value="ECO:0007669"/>
    <property type="project" value="TreeGrafter"/>
</dbReference>
<dbReference type="Proteomes" id="UP000011087">
    <property type="component" value="Unassembled WGS sequence"/>
</dbReference>
<dbReference type="EMBL" id="JH993040">
    <property type="protein sequence ID" value="EKX39356.1"/>
    <property type="molecule type" value="Genomic_DNA"/>
</dbReference>